<protein>
    <submittedName>
        <fullName evidence="1">Uncharacterized protein</fullName>
    </submittedName>
</protein>
<gene>
    <name evidence="1" type="ORF">DSL72_009412</name>
</gene>
<proteinExistence type="predicted"/>
<name>A0A8A3PPF4_9HELO</name>
<keyword evidence="2" id="KW-1185">Reference proteome</keyword>
<dbReference type="Proteomes" id="UP000672032">
    <property type="component" value="Chromosome 8"/>
</dbReference>
<accession>A0A8A3PPF4</accession>
<evidence type="ECO:0000313" key="2">
    <source>
        <dbReference type="Proteomes" id="UP000672032"/>
    </source>
</evidence>
<dbReference type="EMBL" id="CP063412">
    <property type="protein sequence ID" value="QSZ37318.1"/>
    <property type="molecule type" value="Genomic_DNA"/>
</dbReference>
<sequence>MLIVSILKLDKKYNLANIS</sequence>
<reference evidence="1" key="1">
    <citation type="submission" date="2020-10" db="EMBL/GenBank/DDBJ databases">
        <title>Genome Sequence of Monilinia vaccinii-corymbosi Sheds Light on Mummy Berry Disease Infection of Blueberry and Mating Type.</title>
        <authorList>
            <person name="Yow A.G."/>
            <person name="Zhang Y."/>
            <person name="Bansal K."/>
            <person name="Eacker S.M."/>
            <person name="Sullivan S."/>
            <person name="Liachko I."/>
            <person name="Cubeta M.A."/>
            <person name="Rollins J.A."/>
            <person name="Ashrafi H."/>
        </authorList>
    </citation>
    <scope>NUCLEOTIDE SEQUENCE</scope>
    <source>
        <strain evidence="1">RL-1</strain>
    </source>
</reference>
<dbReference type="AlphaFoldDB" id="A0A8A3PPF4"/>
<organism evidence="1 2">
    <name type="scientific">Monilinia vaccinii-corymbosi</name>
    <dbReference type="NCBI Taxonomy" id="61207"/>
    <lineage>
        <taxon>Eukaryota</taxon>
        <taxon>Fungi</taxon>
        <taxon>Dikarya</taxon>
        <taxon>Ascomycota</taxon>
        <taxon>Pezizomycotina</taxon>
        <taxon>Leotiomycetes</taxon>
        <taxon>Helotiales</taxon>
        <taxon>Sclerotiniaceae</taxon>
        <taxon>Monilinia</taxon>
    </lineage>
</organism>
<evidence type="ECO:0000313" key="1">
    <source>
        <dbReference type="EMBL" id="QSZ37318.1"/>
    </source>
</evidence>